<accession>A0A426Y9B2</accession>
<name>A0A426Y9B2_ENSVE</name>
<protein>
    <submittedName>
        <fullName evidence="2">Uncharacterized protein</fullName>
    </submittedName>
</protein>
<evidence type="ECO:0000313" key="2">
    <source>
        <dbReference type="EMBL" id="RRT48307.1"/>
    </source>
</evidence>
<evidence type="ECO:0000313" key="3">
    <source>
        <dbReference type="Proteomes" id="UP000287651"/>
    </source>
</evidence>
<gene>
    <name evidence="2" type="ORF">B296_00025380</name>
</gene>
<feature type="non-terminal residue" evidence="2">
    <location>
        <position position="1"/>
    </location>
</feature>
<proteinExistence type="predicted"/>
<dbReference type="AlphaFoldDB" id="A0A426Y9B2"/>
<comment type="caution">
    <text evidence="2">The sequence shown here is derived from an EMBL/GenBank/DDBJ whole genome shotgun (WGS) entry which is preliminary data.</text>
</comment>
<reference evidence="2 3" key="1">
    <citation type="journal article" date="2014" name="Agronomy (Basel)">
        <title>A Draft Genome Sequence for Ensete ventricosum, the Drought-Tolerant Tree Against Hunger.</title>
        <authorList>
            <person name="Harrison J."/>
            <person name="Moore K.A."/>
            <person name="Paszkiewicz K."/>
            <person name="Jones T."/>
            <person name="Grant M."/>
            <person name="Ambacheew D."/>
            <person name="Muzemil S."/>
            <person name="Studholme D.J."/>
        </authorList>
    </citation>
    <scope>NUCLEOTIDE SEQUENCE [LARGE SCALE GENOMIC DNA]</scope>
</reference>
<sequence>LQQSSAPLARQDGRPGALKSRGQRPDLVPWEAGSELGRPLPSRRSCPRRDLYTSNNGGASATENLTHFKSTKILRVI</sequence>
<dbReference type="Proteomes" id="UP000287651">
    <property type="component" value="Unassembled WGS sequence"/>
</dbReference>
<evidence type="ECO:0000256" key="1">
    <source>
        <dbReference type="SAM" id="MobiDB-lite"/>
    </source>
</evidence>
<feature type="region of interest" description="Disordered" evidence="1">
    <location>
        <begin position="1"/>
        <end position="59"/>
    </location>
</feature>
<dbReference type="EMBL" id="AMZH03014039">
    <property type="protein sequence ID" value="RRT48307.1"/>
    <property type="molecule type" value="Genomic_DNA"/>
</dbReference>
<organism evidence="2 3">
    <name type="scientific">Ensete ventricosum</name>
    <name type="common">Abyssinian banana</name>
    <name type="synonym">Musa ensete</name>
    <dbReference type="NCBI Taxonomy" id="4639"/>
    <lineage>
        <taxon>Eukaryota</taxon>
        <taxon>Viridiplantae</taxon>
        <taxon>Streptophyta</taxon>
        <taxon>Embryophyta</taxon>
        <taxon>Tracheophyta</taxon>
        <taxon>Spermatophyta</taxon>
        <taxon>Magnoliopsida</taxon>
        <taxon>Liliopsida</taxon>
        <taxon>Zingiberales</taxon>
        <taxon>Musaceae</taxon>
        <taxon>Ensete</taxon>
    </lineage>
</organism>